<keyword evidence="2" id="KW-1185">Reference proteome</keyword>
<dbReference type="HOGENOM" id="CLU_1540256_0_0_1"/>
<dbReference type="EMBL" id="KN831801">
    <property type="protein sequence ID" value="KIM36891.1"/>
    <property type="molecule type" value="Genomic_DNA"/>
</dbReference>
<evidence type="ECO:0000313" key="2">
    <source>
        <dbReference type="Proteomes" id="UP000053424"/>
    </source>
</evidence>
<reference evidence="2" key="2">
    <citation type="submission" date="2015-01" db="EMBL/GenBank/DDBJ databases">
        <title>Evolutionary Origins and Diversification of the Mycorrhizal Mutualists.</title>
        <authorList>
            <consortium name="DOE Joint Genome Institute"/>
            <consortium name="Mycorrhizal Genomics Consortium"/>
            <person name="Kohler A."/>
            <person name="Kuo A."/>
            <person name="Nagy L.G."/>
            <person name="Floudas D."/>
            <person name="Copeland A."/>
            <person name="Barry K.W."/>
            <person name="Cichocki N."/>
            <person name="Veneault-Fourrey C."/>
            <person name="LaButti K."/>
            <person name="Lindquist E.A."/>
            <person name="Lipzen A."/>
            <person name="Lundell T."/>
            <person name="Morin E."/>
            <person name="Murat C."/>
            <person name="Riley R."/>
            <person name="Ohm R."/>
            <person name="Sun H."/>
            <person name="Tunlid A."/>
            <person name="Henrissat B."/>
            <person name="Grigoriev I.V."/>
            <person name="Hibbett D.S."/>
            <person name="Martin F."/>
        </authorList>
    </citation>
    <scope>NUCLEOTIDE SEQUENCE [LARGE SCALE GENOMIC DNA]</scope>
    <source>
        <strain evidence="2">h7</strain>
    </source>
</reference>
<evidence type="ECO:0000313" key="1">
    <source>
        <dbReference type="EMBL" id="KIM36891.1"/>
    </source>
</evidence>
<protein>
    <submittedName>
        <fullName evidence="1">Uncharacterized protein</fullName>
    </submittedName>
</protein>
<dbReference type="Proteomes" id="UP000053424">
    <property type="component" value="Unassembled WGS sequence"/>
</dbReference>
<reference evidence="1 2" key="1">
    <citation type="submission" date="2014-04" db="EMBL/GenBank/DDBJ databases">
        <authorList>
            <consortium name="DOE Joint Genome Institute"/>
            <person name="Kuo A."/>
            <person name="Gay G."/>
            <person name="Dore J."/>
            <person name="Kohler A."/>
            <person name="Nagy L.G."/>
            <person name="Floudas D."/>
            <person name="Copeland A."/>
            <person name="Barry K.W."/>
            <person name="Cichocki N."/>
            <person name="Veneault-Fourrey C."/>
            <person name="LaButti K."/>
            <person name="Lindquist E.A."/>
            <person name="Lipzen A."/>
            <person name="Lundell T."/>
            <person name="Morin E."/>
            <person name="Murat C."/>
            <person name="Sun H."/>
            <person name="Tunlid A."/>
            <person name="Henrissat B."/>
            <person name="Grigoriev I.V."/>
            <person name="Hibbett D.S."/>
            <person name="Martin F."/>
            <person name="Nordberg H.P."/>
            <person name="Cantor M.N."/>
            <person name="Hua S.X."/>
        </authorList>
    </citation>
    <scope>NUCLEOTIDE SEQUENCE [LARGE SCALE GENOMIC DNA]</scope>
    <source>
        <strain evidence="2">h7</strain>
    </source>
</reference>
<organism evidence="1 2">
    <name type="scientific">Hebeloma cylindrosporum</name>
    <dbReference type="NCBI Taxonomy" id="76867"/>
    <lineage>
        <taxon>Eukaryota</taxon>
        <taxon>Fungi</taxon>
        <taxon>Dikarya</taxon>
        <taxon>Basidiomycota</taxon>
        <taxon>Agaricomycotina</taxon>
        <taxon>Agaricomycetes</taxon>
        <taxon>Agaricomycetidae</taxon>
        <taxon>Agaricales</taxon>
        <taxon>Agaricineae</taxon>
        <taxon>Hymenogastraceae</taxon>
        <taxon>Hebeloma</taxon>
    </lineage>
</organism>
<dbReference type="AlphaFoldDB" id="A0A0C3BZL8"/>
<proteinExistence type="predicted"/>
<gene>
    <name evidence="1" type="ORF">M413DRAFT_281936</name>
</gene>
<sequence>MTAYLTTLVLTVGHDDHGNGLRVRRERRRGNGSTIHPNLFSHPSRDCQPFYSHHGPALPSTIFTGDRRSAHRENNFPTCSHELGIDRKIYVSLRRFLAITALDAAHDRLTRAMEAACLLHIMDVFIFLISQQFGLRYHPRRDSTSRCRRSIILKFHKKFTRHHHHWPSEVYQNM</sequence>
<accession>A0A0C3BZL8</accession>
<name>A0A0C3BZL8_HEBCY</name>